<keyword evidence="2" id="KW-1185">Reference proteome</keyword>
<evidence type="ECO:0000313" key="1">
    <source>
        <dbReference type="EMBL" id="GLK84445.1"/>
    </source>
</evidence>
<reference evidence="1" key="2">
    <citation type="submission" date="2023-01" db="EMBL/GenBank/DDBJ databases">
        <authorList>
            <person name="Sun Q."/>
            <person name="Evtushenko L."/>
        </authorList>
    </citation>
    <scope>NUCLEOTIDE SEQUENCE</scope>
    <source>
        <strain evidence="1">VKM B-2789</strain>
    </source>
</reference>
<accession>A0A9W6NBB8</accession>
<gene>
    <name evidence="1" type="ORF">GCM10017653_25150</name>
</gene>
<sequence>MSGLGTFVASVFPIGMGPKVKWRLLESKAGKADVPYTFQVHMQFESRSGGVREPQPEAQQQDAIYLIVEE</sequence>
<proteinExistence type="predicted"/>
<dbReference type="Proteomes" id="UP001143330">
    <property type="component" value="Unassembled WGS sequence"/>
</dbReference>
<organism evidence="1 2">
    <name type="scientific">Ancylobacter defluvii</name>
    <dbReference type="NCBI Taxonomy" id="1282440"/>
    <lineage>
        <taxon>Bacteria</taxon>
        <taxon>Pseudomonadati</taxon>
        <taxon>Pseudomonadota</taxon>
        <taxon>Alphaproteobacteria</taxon>
        <taxon>Hyphomicrobiales</taxon>
        <taxon>Xanthobacteraceae</taxon>
        <taxon>Ancylobacter</taxon>
    </lineage>
</organism>
<protein>
    <submittedName>
        <fullName evidence="1">Uncharacterized protein</fullName>
    </submittedName>
</protein>
<dbReference type="EMBL" id="BSFM01000012">
    <property type="protein sequence ID" value="GLK84445.1"/>
    <property type="molecule type" value="Genomic_DNA"/>
</dbReference>
<comment type="caution">
    <text evidence="1">The sequence shown here is derived from an EMBL/GenBank/DDBJ whole genome shotgun (WGS) entry which is preliminary data.</text>
</comment>
<reference evidence="1" key="1">
    <citation type="journal article" date="2014" name="Int. J. Syst. Evol. Microbiol.">
        <title>Complete genome sequence of Corynebacterium casei LMG S-19264T (=DSM 44701T), isolated from a smear-ripened cheese.</title>
        <authorList>
            <consortium name="US DOE Joint Genome Institute (JGI-PGF)"/>
            <person name="Walter F."/>
            <person name="Albersmeier A."/>
            <person name="Kalinowski J."/>
            <person name="Ruckert C."/>
        </authorList>
    </citation>
    <scope>NUCLEOTIDE SEQUENCE</scope>
    <source>
        <strain evidence="1">VKM B-2789</strain>
    </source>
</reference>
<evidence type="ECO:0000313" key="2">
    <source>
        <dbReference type="Proteomes" id="UP001143330"/>
    </source>
</evidence>
<dbReference type="AlphaFoldDB" id="A0A9W6NBB8"/>
<name>A0A9W6NBB8_9HYPH</name>